<evidence type="ECO:0000256" key="2">
    <source>
        <dbReference type="ARBA" id="ARBA00022692"/>
    </source>
</evidence>
<evidence type="ECO:0000259" key="7">
    <source>
        <dbReference type="Pfam" id="PF01578"/>
    </source>
</evidence>
<comment type="caution">
    <text evidence="8">The sequence shown here is derived from an EMBL/GenBank/DDBJ whole genome shotgun (WGS) entry which is preliminary data.</text>
</comment>
<dbReference type="NCBIfam" id="TIGR03144">
    <property type="entry name" value="cytochr_II_ccsB"/>
    <property type="match status" value="1"/>
</dbReference>
<proteinExistence type="predicted"/>
<dbReference type="OrthoDB" id="9814290at2"/>
<reference evidence="8 9" key="1">
    <citation type="journal article" date="2012" name="J. Bacteriol.">
        <title>Genome of Bacillus macauensis ZFHKF-1, a Long-Chain-Forming Bacterium.</title>
        <authorList>
            <person name="Cai L."/>
            <person name="Zhang T."/>
        </authorList>
    </citation>
    <scope>NUCLEOTIDE SEQUENCE [LARGE SCALE GENOMIC DNA]</scope>
    <source>
        <strain evidence="8 9">ZFHKF-1</strain>
    </source>
</reference>
<gene>
    <name evidence="8" type="ORF">A374_03224</name>
</gene>
<organism evidence="8 9">
    <name type="scientific">Fictibacillus macauensis ZFHKF-1</name>
    <dbReference type="NCBI Taxonomy" id="1196324"/>
    <lineage>
        <taxon>Bacteria</taxon>
        <taxon>Bacillati</taxon>
        <taxon>Bacillota</taxon>
        <taxon>Bacilli</taxon>
        <taxon>Bacillales</taxon>
        <taxon>Fictibacillaceae</taxon>
        <taxon>Fictibacillus</taxon>
    </lineage>
</organism>
<dbReference type="PANTHER" id="PTHR30071">
    <property type="entry name" value="HEME EXPORTER PROTEIN C"/>
    <property type="match status" value="1"/>
</dbReference>
<dbReference type="InterPro" id="IPR045062">
    <property type="entry name" value="Cyt_c_biogenesis_CcsA/CcmC"/>
</dbReference>
<dbReference type="Pfam" id="PF01578">
    <property type="entry name" value="Cytochrom_C_asm"/>
    <property type="match status" value="2"/>
</dbReference>
<protein>
    <submittedName>
        <fullName evidence="8">Cytochrome C biogenesis protein CcsB</fullName>
    </submittedName>
</protein>
<dbReference type="GO" id="GO:0017004">
    <property type="term" value="P:cytochrome complex assembly"/>
    <property type="evidence" value="ECO:0007669"/>
    <property type="project" value="UniProtKB-KW"/>
</dbReference>
<dbReference type="GO" id="GO:0005886">
    <property type="term" value="C:plasma membrane"/>
    <property type="evidence" value="ECO:0007669"/>
    <property type="project" value="TreeGrafter"/>
</dbReference>
<dbReference type="AlphaFoldDB" id="I8ALP9"/>
<evidence type="ECO:0000256" key="5">
    <source>
        <dbReference type="ARBA" id="ARBA00023136"/>
    </source>
</evidence>
<dbReference type="EMBL" id="AKKV01000020">
    <property type="protein sequence ID" value="EIT86549.1"/>
    <property type="molecule type" value="Genomic_DNA"/>
</dbReference>
<dbReference type="PANTHER" id="PTHR30071:SF1">
    <property type="entry name" value="CYTOCHROME B_B6 PROTEIN-RELATED"/>
    <property type="match status" value="1"/>
</dbReference>
<dbReference type="GO" id="GO:0020037">
    <property type="term" value="F:heme binding"/>
    <property type="evidence" value="ECO:0007669"/>
    <property type="project" value="InterPro"/>
</dbReference>
<evidence type="ECO:0000256" key="1">
    <source>
        <dbReference type="ARBA" id="ARBA00004141"/>
    </source>
</evidence>
<keyword evidence="5 6" id="KW-0472">Membrane</keyword>
<feature type="transmembrane region" description="Helical" evidence="6">
    <location>
        <begin position="306"/>
        <end position="327"/>
    </location>
</feature>
<feature type="transmembrane region" description="Helical" evidence="6">
    <location>
        <begin position="181"/>
        <end position="202"/>
    </location>
</feature>
<dbReference type="PATRIC" id="fig|1196324.3.peg.652"/>
<keyword evidence="2 6" id="KW-0812">Transmembrane</keyword>
<name>I8ALP9_9BACL</name>
<dbReference type="Proteomes" id="UP000004080">
    <property type="component" value="Unassembled WGS sequence"/>
</dbReference>
<evidence type="ECO:0000256" key="3">
    <source>
        <dbReference type="ARBA" id="ARBA00022748"/>
    </source>
</evidence>
<keyword evidence="4 6" id="KW-1133">Transmembrane helix</keyword>
<feature type="transmembrane region" description="Helical" evidence="6">
    <location>
        <begin position="367"/>
        <end position="391"/>
    </location>
</feature>
<keyword evidence="9" id="KW-1185">Reference proteome</keyword>
<feature type="transmembrane region" description="Helical" evidence="6">
    <location>
        <begin position="78"/>
        <end position="97"/>
    </location>
</feature>
<dbReference type="InterPro" id="IPR002541">
    <property type="entry name" value="Cyt_c_assembly"/>
</dbReference>
<feature type="transmembrane region" description="Helical" evidence="6">
    <location>
        <begin position="140"/>
        <end position="161"/>
    </location>
</feature>
<sequence>MAQLSSTLLYIAFIIYLIATLVFALSLSDKKNKQAAYTKRWGRIGYGLSIIGFITQLGYFITRWVASGHAPVSNLFEFVTFFGMMMVFAFIVLYGIYRANALGVFAMPIALLIIAYGSMFPRDIAPLIPALKSDWLKIHVTTAALGEGILSISFIAGFIYLIRVVDQQLSSKKTKLIESIIYLLLCVLGFIIISAGSAAFHYETTFSWKGTKGEKLENVYTMPALIGPHNGEQLDDHFGPLVDAPSWINGKNAPKKLNTFVWSLLAGGVLYGLIRLILRKRIAAAIRPRLMNLNPDFIDEISYRSVAIGFPVFTLGALVFAMIWAQAAWTRYWGWDPKEVWALITFLFYAAYLHFRLSRGWHGEKSAWLCVIGFVIIMFNLVAVNLVVAGLHSYA</sequence>
<comment type="subcellular location">
    <subcellularLocation>
        <location evidence="1">Membrane</location>
        <topology evidence="1">Multi-pass membrane protein</topology>
    </subcellularLocation>
</comment>
<accession>I8ALP9</accession>
<evidence type="ECO:0000256" key="6">
    <source>
        <dbReference type="SAM" id="Phobius"/>
    </source>
</evidence>
<keyword evidence="3" id="KW-0201">Cytochrome c-type biogenesis</keyword>
<feature type="domain" description="Cytochrome c assembly protein" evidence="7">
    <location>
        <begin position="264"/>
        <end position="392"/>
    </location>
</feature>
<dbReference type="STRING" id="1196324.A374_03224"/>
<feature type="transmembrane region" description="Helical" evidence="6">
    <location>
        <begin position="260"/>
        <end position="278"/>
    </location>
</feature>
<evidence type="ECO:0000256" key="4">
    <source>
        <dbReference type="ARBA" id="ARBA00022989"/>
    </source>
</evidence>
<feature type="transmembrane region" description="Helical" evidence="6">
    <location>
        <begin position="102"/>
        <end position="120"/>
    </location>
</feature>
<evidence type="ECO:0000313" key="8">
    <source>
        <dbReference type="EMBL" id="EIT86549.1"/>
    </source>
</evidence>
<dbReference type="InterPro" id="IPR017562">
    <property type="entry name" value="Cyt_c_biogenesis_CcsA"/>
</dbReference>
<feature type="domain" description="Cytochrome c assembly protein" evidence="7">
    <location>
        <begin position="73"/>
        <end position="194"/>
    </location>
</feature>
<feature type="transmembrane region" description="Helical" evidence="6">
    <location>
        <begin position="6"/>
        <end position="25"/>
    </location>
</feature>
<feature type="transmembrane region" description="Helical" evidence="6">
    <location>
        <begin position="46"/>
        <end position="66"/>
    </location>
</feature>
<dbReference type="eggNOG" id="COG0755">
    <property type="taxonomic scope" value="Bacteria"/>
</dbReference>
<feature type="transmembrane region" description="Helical" evidence="6">
    <location>
        <begin position="339"/>
        <end position="355"/>
    </location>
</feature>
<dbReference type="RefSeq" id="WP_007200744.1">
    <property type="nucleotide sequence ID" value="NZ_AKKV01000020.1"/>
</dbReference>
<evidence type="ECO:0000313" key="9">
    <source>
        <dbReference type="Proteomes" id="UP000004080"/>
    </source>
</evidence>